<dbReference type="PANTHER" id="PTHR13593">
    <property type="match status" value="1"/>
</dbReference>
<proteinExistence type="predicted"/>
<feature type="signal peptide" evidence="1">
    <location>
        <begin position="1"/>
        <end position="16"/>
    </location>
</feature>
<dbReference type="Proteomes" id="UP001276659">
    <property type="component" value="Unassembled WGS sequence"/>
</dbReference>
<dbReference type="PANTHER" id="PTHR13593:SF146">
    <property type="entry name" value="PLC-LIKE PHOSPHODIESTERASE"/>
    <property type="match status" value="1"/>
</dbReference>
<dbReference type="GO" id="GO:0008081">
    <property type="term" value="F:phosphoric diester hydrolase activity"/>
    <property type="evidence" value="ECO:0007669"/>
    <property type="project" value="InterPro"/>
</dbReference>
<gene>
    <name evidence="2" type="ORF">OEA41_000090</name>
</gene>
<accession>A0AAE0DR64</accession>
<dbReference type="AlphaFoldDB" id="A0AAE0DR64"/>
<dbReference type="Gene3D" id="3.20.20.190">
    <property type="entry name" value="Phosphatidylinositol (PI) phosphodiesterase"/>
    <property type="match status" value="1"/>
</dbReference>
<reference evidence="2" key="1">
    <citation type="submission" date="2022-11" db="EMBL/GenBank/DDBJ databases">
        <title>Chromosomal genome sequence assembly and mating type (MAT) locus characterization of the leprose asexual lichenized fungus Lepraria neglecta (Nyl.) Erichsen.</title>
        <authorList>
            <person name="Allen J.L."/>
            <person name="Pfeffer B."/>
        </authorList>
    </citation>
    <scope>NUCLEOTIDE SEQUENCE</scope>
    <source>
        <strain evidence="2">Allen 5258</strain>
    </source>
</reference>
<sequence length="315" mass="33229">MHLLSALLALLPTPSPSPLPSTTSLSLTSTVPSPLATSTTIACNGHSELCTRAFSNITQIGAHDSAFVGPLPQDNQDVSVTDQLNAGIRFLQAQSHLDALGTLSLCHTTCIEEDAGSVESYLSTVKTWLDANPNEVLTILLVNGDNVNVSMFDTAYTSSGLKSYAYTPPSSPLTLDAWPTLQELITAGTRLVAFLDAGADASIPYILDEFTYFFETPYDTTDPTFPQCTIDRPPGATADGRMYIVNHFLDVSIGGIDVPDREALNTTNAATGTGSIGAQADLCIGLYGRAPVGVLVDFFDQGDVFAAQDALNGVS</sequence>
<dbReference type="Pfam" id="PF26146">
    <property type="entry name" value="PI-PLC_X"/>
    <property type="match status" value="1"/>
</dbReference>
<evidence type="ECO:0000313" key="3">
    <source>
        <dbReference type="Proteomes" id="UP001276659"/>
    </source>
</evidence>
<organism evidence="2 3">
    <name type="scientific">Lepraria neglecta</name>
    <dbReference type="NCBI Taxonomy" id="209136"/>
    <lineage>
        <taxon>Eukaryota</taxon>
        <taxon>Fungi</taxon>
        <taxon>Dikarya</taxon>
        <taxon>Ascomycota</taxon>
        <taxon>Pezizomycotina</taxon>
        <taxon>Lecanoromycetes</taxon>
        <taxon>OSLEUM clade</taxon>
        <taxon>Lecanoromycetidae</taxon>
        <taxon>Lecanorales</taxon>
        <taxon>Lecanorineae</taxon>
        <taxon>Stereocaulaceae</taxon>
        <taxon>Lepraria</taxon>
    </lineage>
</organism>
<keyword evidence="3" id="KW-1185">Reference proteome</keyword>
<keyword evidence="1" id="KW-0732">Signal</keyword>
<dbReference type="InterPro" id="IPR017946">
    <property type="entry name" value="PLC-like_Pdiesterase_TIM-brl"/>
</dbReference>
<evidence type="ECO:0008006" key="4">
    <source>
        <dbReference type="Google" id="ProtNLM"/>
    </source>
</evidence>
<dbReference type="SUPFAM" id="SSF51695">
    <property type="entry name" value="PLC-like phosphodiesterases"/>
    <property type="match status" value="1"/>
</dbReference>
<evidence type="ECO:0000313" key="2">
    <source>
        <dbReference type="EMBL" id="KAK3177958.1"/>
    </source>
</evidence>
<protein>
    <recommendedName>
        <fullName evidence="4">PLC-like phosphodiesterase</fullName>
    </recommendedName>
</protein>
<name>A0AAE0DR64_9LECA</name>
<dbReference type="EMBL" id="JASNWA010000003">
    <property type="protein sequence ID" value="KAK3177958.1"/>
    <property type="molecule type" value="Genomic_DNA"/>
</dbReference>
<evidence type="ECO:0000256" key="1">
    <source>
        <dbReference type="SAM" id="SignalP"/>
    </source>
</evidence>
<dbReference type="InterPro" id="IPR051057">
    <property type="entry name" value="PI-PLC_domain"/>
</dbReference>
<feature type="chain" id="PRO_5042201304" description="PLC-like phosphodiesterase" evidence="1">
    <location>
        <begin position="17"/>
        <end position="315"/>
    </location>
</feature>
<comment type="caution">
    <text evidence="2">The sequence shown here is derived from an EMBL/GenBank/DDBJ whole genome shotgun (WGS) entry which is preliminary data.</text>
</comment>
<dbReference type="GO" id="GO:0006629">
    <property type="term" value="P:lipid metabolic process"/>
    <property type="evidence" value="ECO:0007669"/>
    <property type="project" value="InterPro"/>
</dbReference>